<protein>
    <submittedName>
        <fullName evidence="1">Type III chaperone protein ShcN</fullName>
    </submittedName>
</protein>
<accession>A0A3M4KUZ5</accession>
<evidence type="ECO:0000313" key="2">
    <source>
        <dbReference type="Proteomes" id="UP000273140"/>
    </source>
</evidence>
<dbReference type="Gene3D" id="3.30.1460.10">
    <property type="match status" value="1"/>
</dbReference>
<comment type="caution">
    <text evidence="1">The sequence shown here is derived from an EMBL/GenBank/DDBJ whole genome shotgun (WGS) entry which is preliminary data.</text>
</comment>
<name>A0A3M4KUZ5_PSESF</name>
<dbReference type="CDD" id="cd17034">
    <property type="entry name" value="T3SC_IA_ShcO1-like"/>
    <property type="match status" value="1"/>
</dbReference>
<proteinExistence type="predicted"/>
<sequence length="174" mass="20030">MNHRRKSSLNERGISMRPVEAKDRLYQWLRNRGIDAQEGQRHNVRTANGSECLLWLPEQDTSLFIFTQIERLTMPQDNVILILAMALNLEPARTGGAALGYNPDSRELLLRSVHSMADLDETGLDHLMTRISTLAVSLQRYLEDYRRQEQTGKTAQKEPRFLPAVHLTPRTFMT</sequence>
<gene>
    <name evidence="1" type="ORF">ALQ07_04448</name>
</gene>
<dbReference type="SUPFAM" id="SSF69635">
    <property type="entry name" value="Type III secretory system chaperone-like"/>
    <property type="match status" value="1"/>
</dbReference>
<evidence type="ECO:0000313" key="1">
    <source>
        <dbReference type="EMBL" id="RMQ33058.1"/>
    </source>
</evidence>
<dbReference type="EMBL" id="RBRB01000190">
    <property type="protein sequence ID" value="RMQ33058.1"/>
    <property type="molecule type" value="Genomic_DNA"/>
</dbReference>
<dbReference type="InterPro" id="IPR010261">
    <property type="entry name" value="Tir_chaperone"/>
</dbReference>
<organism evidence="1 2">
    <name type="scientific">Pseudomonas syringae pv. actinidiae</name>
    <dbReference type="NCBI Taxonomy" id="103796"/>
    <lineage>
        <taxon>Bacteria</taxon>
        <taxon>Pseudomonadati</taxon>
        <taxon>Pseudomonadota</taxon>
        <taxon>Gammaproteobacteria</taxon>
        <taxon>Pseudomonadales</taxon>
        <taxon>Pseudomonadaceae</taxon>
        <taxon>Pseudomonas</taxon>
        <taxon>Pseudomonas syringae</taxon>
    </lineage>
</organism>
<reference evidence="1 2" key="1">
    <citation type="submission" date="2018-08" db="EMBL/GenBank/DDBJ databases">
        <title>Recombination of ecologically and evolutionarily significant loci maintains genetic cohesion in the Pseudomonas syringae species complex.</title>
        <authorList>
            <person name="Dillon M."/>
            <person name="Thakur S."/>
            <person name="Almeida R.N.D."/>
            <person name="Weir B.S."/>
            <person name="Guttman D.S."/>
        </authorList>
    </citation>
    <scope>NUCLEOTIDE SEQUENCE [LARGE SCALE GENOMIC DNA]</scope>
    <source>
        <strain evidence="1 2">ICMP 19074</strain>
    </source>
</reference>
<dbReference type="GO" id="GO:0030254">
    <property type="term" value="P:protein secretion by the type III secretion system"/>
    <property type="evidence" value="ECO:0007669"/>
    <property type="project" value="InterPro"/>
</dbReference>
<dbReference type="Pfam" id="PF05932">
    <property type="entry name" value="CesT"/>
    <property type="match status" value="1"/>
</dbReference>
<dbReference type="Proteomes" id="UP000273140">
    <property type="component" value="Unassembled WGS sequence"/>
</dbReference>
<dbReference type="AlphaFoldDB" id="A0A3M4KUZ5"/>